<name>A0ABW4LDS2_9MICO</name>
<dbReference type="EMBL" id="JBHUEA010000012">
    <property type="protein sequence ID" value="MFD1721701.1"/>
    <property type="molecule type" value="Genomic_DNA"/>
</dbReference>
<gene>
    <name evidence="2" type="ORF">ACFSBI_09075</name>
</gene>
<dbReference type="PRINTS" id="PR00081">
    <property type="entry name" value="GDHRDH"/>
</dbReference>
<evidence type="ECO:0000313" key="2">
    <source>
        <dbReference type="EMBL" id="MFD1721701.1"/>
    </source>
</evidence>
<keyword evidence="3" id="KW-1185">Reference proteome</keyword>
<evidence type="ECO:0000256" key="1">
    <source>
        <dbReference type="ARBA" id="ARBA00023002"/>
    </source>
</evidence>
<comment type="caution">
    <text evidence="2">The sequence shown here is derived from an EMBL/GenBank/DDBJ whole genome shotgun (WGS) entry which is preliminary data.</text>
</comment>
<dbReference type="Proteomes" id="UP001597347">
    <property type="component" value="Unassembled WGS sequence"/>
</dbReference>
<proteinExistence type="predicted"/>
<dbReference type="InterPro" id="IPR002347">
    <property type="entry name" value="SDR_fam"/>
</dbReference>
<protein>
    <submittedName>
        <fullName evidence="2">SDR family NAD(P)-dependent oxidoreductase</fullName>
    </submittedName>
</protein>
<evidence type="ECO:0000313" key="3">
    <source>
        <dbReference type="Proteomes" id="UP001597347"/>
    </source>
</evidence>
<organism evidence="2 3">
    <name type="scientific">Amnibacterium endophyticum</name>
    <dbReference type="NCBI Taxonomy" id="2109337"/>
    <lineage>
        <taxon>Bacteria</taxon>
        <taxon>Bacillati</taxon>
        <taxon>Actinomycetota</taxon>
        <taxon>Actinomycetes</taxon>
        <taxon>Micrococcales</taxon>
        <taxon>Microbacteriaceae</taxon>
        <taxon>Amnibacterium</taxon>
    </lineage>
</organism>
<dbReference type="PANTHER" id="PTHR43157:SF31">
    <property type="entry name" value="PHOSPHATIDYLINOSITOL-GLYCAN BIOSYNTHESIS CLASS F PROTEIN"/>
    <property type="match status" value="1"/>
</dbReference>
<dbReference type="PANTHER" id="PTHR43157">
    <property type="entry name" value="PHOSPHATIDYLINOSITOL-GLYCAN BIOSYNTHESIS CLASS F PROTEIN-RELATED"/>
    <property type="match status" value="1"/>
</dbReference>
<accession>A0ABW4LDS2</accession>
<keyword evidence="1" id="KW-0560">Oxidoreductase</keyword>
<sequence length="282" mass="29679">MSVQLPPPGRMEGRTVVVTGGSSGIGRAAARELALLGADVVVIGRNEERTNAVAAETGGRAYLADFNRLDEVRGLAARLLEDLPRIDVLANNAGGVGARRDTPDGFDETFQRNHLGPFLLTNLLLDRLRETAADTGDVRIVQTSSAGNLGGRIRLDDLDTRRGPWLGGFRAYGTAKLENIVFTRELARRLAGTGISAYAFHPGFVATGFGGHGPVISLVKRVAITPEAGAQPLVRLAAAPSVPAPSGNYFDRLKAPGRTVPQADDAALAKALWDASALRAGL</sequence>
<dbReference type="Pfam" id="PF00106">
    <property type="entry name" value="adh_short"/>
    <property type="match status" value="1"/>
</dbReference>
<dbReference type="InterPro" id="IPR036291">
    <property type="entry name" value="NAD(P)-bd_dom_sf"/>
</dbReference>
<dbReference type="SUPFAM" id="SSF51735">
    <property type="entry name" value="NAD(P)-binding Rossmann-fold domains"/>
    <property type="match status" value="1"/>
</dbReference>
<dbReference type="Gene3D" id="3.40.50.720">
    <property type="entry name" value="NAD(P)-binding Rossmann-like Domain"/>
    <property type="match status" value="1"/>
</dbReference>
<reference evidence="3" key="1">
    <citation type="journal article" date="2019" name="Int. J. Syst. Evol. Microbiol.">
        <title>The Global Catalogue of Microorganisms (GCM) 10K type strain sequencing project: providing services to taxonomists for standard genome sequencing and annotation.</title>
        <authorList>
            <consortium name="The Broad Institute Genomics Platform"/>
            <consortium name="The Broad Institute Genome Sequencing Center for Infectious Disease"/>
            <person name="Wu L."/>
            <person name="Ma J."/>
        </authorList>
    </citation>
    <scope>NUCLEOTIDE SEQUENCE [LARGE SCALE GENOMIC DNA]</scope>
    <source>
        <strain evidence="3">CGMCC 1.12471</strain>
    </source>
</reference>
<dbReference type="RefSeq" id="WP_377934176.1">
    <property type="nucleotide sequence ID" value="NZ_JBHUEA010000012.1"/>
</dbReference>